<keyword evidence="1" id="KW-0732">Signal</keyword>
<reference evidence="2" key="2">
    <citation type="submission" date="2020-11" db="EMBL/GenBank/DDBJ databases">
        <authorList>
            <person name="McCartney M.A."/>
            <person name="Auch B."/>
            <person name="Kono T."/>
            <person name="Mallez S."/>
            <person name="Becker A."/>
            <person name="Gohl D.M."/>
            <person name="Silverstein K.A.T."/>
            <person name="Koren S."/>
            <person name="Bechman K.B."/>
            <person name="Herman A."/>
            <person name="Abrahante J.E."/>
            <person name="Garbe J."/>
        </authorList>
    </citation>
    <scope>NUCLEOTIDE SEQUENCE</scope>
    <source>
        <strain evidence="2">Duluth1</strain>
        <tissue evidence="2">Whole animal</tissue>
    </source>
</reference>
<accession>A0A9D4JID1</accession>
<evidence type="ECO:0000313" key="3">
    <source>
        <dbReference type="Proteomes" id="UP000828390"/>
    </source>
</evidence>
<evidence type="ECO:0000313" key="2">
    <source>
        <dbReference type="EMBL" id="KAH3813065.1"/>
    </source>
</evidence>
<evidence type="ECO:0000256" key="1">
    <source>
        <dbReference type="SAM" id="SignalP"/>
    </source>
</evidence>
<gene>
    <name evidence="2" type="ORF">DPMN_141514</name>
</gene>
<keyword evidence="3" id="KW-1185">Reference proteome</keyword>
<protein>
    <recommendedName>
        <fullName evidence="4">Secreted protein</fullName>
    </recommendedName>
</protein>
<feature type="chain" id="PRO_5039007370" description="Secreted protein" evidence="1">
    <location>
        <begin position="33"/>
        <end position="230"/>
    </location>
</feature>
<evidence type="ECO:0008006" key="4">
    <source>
        <dbReference type="Google" id="ProtNLM"/>
    </source>
</evidence>
<organism evidence="2 3">
    <name type="scientific">Dreissena polymorpha</name>
    <name type="common">Zebra mussel</name>
    <name type="synonym">Mytilus polymorpha</name>
    <dbReference type="NCBI Taxonomy" id="45954"/>
    <lineage>
        <taxon>Eukaryota</taxon>
        <taxon>Metazoa</taxon>
        <taxon>Spiralia</taxon>
        <taxon>Lophotrochozoa</taxon>
        <taxon>Mollusca</taxon>
        <taxon>Bivalvia</taxon>
        <taxon>Autobranchia</taxon>
        <taxon>Heteroconchia</taxon>
        <taxon>Euheterodonta</taxon>
        <taxon>Imparidentia</taxon>
        <taxon>Neoheterodontei</taxon>
        <taxon>Myida</taxon>
        <taxon>Dreissenoidea</taxon>
        <taxon>Dreissenidae</taxon>
        <taxon>Dreissena</taxon>
    </lineage>
</organism>
<name>A0A9D4JID1_DREPO</name>
<dbReference type="EMBL" id="JAIWYP010000006">
    <property type="protein sequence ID" value="KAH3813065.1"/>
    <property type="molecule type" value="Genomic_DNA"/>
</dbReference>
<feature type="signal peptide" evidence="1">
    <location>
        <begin position="1"/>
        <end position="32"/>
    </location>
</feature>
<dbReference type="AlphaFoldDB" id="A0A9D4JID1"/>
<reference evidence="2" key="1">
    <citation type="journal article" date="2019" name="bioRxiv">
        <title>The Genome of the Zebra Mussel, Dreissena polymorpha: A Resource for Invasive Species Research.</title>
        <authorList>
            <person name="McCartney M.A."/>
            <person name="Auch B."/>
            <person name="Kono T."/>
            <person name="Mallez S."/>
            <person name="Zhang Y."/>
            <person name="Obille A."/>
            <person name="Becker A."/>
            <person name="Abrahante J.E."/>
            <person name="Garbe J."/>
            <person name="Badalamenti J.P."/>
            <person name="Herman A."/>
            <person name="Mangelson H."/>
            <person name="Liachko I."/>
            <person name="Sullivan S."/>
            <person name="Sone E.D."/>
            <person name="Koren S."/>
            <person name="Silverstein K.A.T."/>
            <person name="Beckman K.B."/>
            <person name="Gohl D.M."/>
        </authorList>
    </citation>
    <scope>NUCLEOTIDE SEQUENCE</scope>
    <source>
        <strain evidence="2">Duluth1</strain>
        <tissue evidence="2">Whole animal</tissue>
    </source>
</reference>
<comment type="caution">
    <text evidence="2">The sequence shown here is derived from an EMBL/GenBank/DDBJ whole genome shotgun (WGS) entry which is preliminary data.</text>
</comment>
<dbReference type="Proteomes" id="UP000828390">
    <property type="component" value="Unassembled WGS sequence"/>
</dbReference>
<proteinExistence type="predicted"/>
<sequence length="230" mass="25374">MPTMSFCWSFRPACSTAWLADHFLPVLVSILALRIELSCDCLSVTTSRVFATLNSSTSDDSGGCSLLDRPYNPMLVKLIGTPSHRRRCLLIVLAKHSAEDVVILYRIRGHISLGRSAFCKSHALNLPCKADLSICFSSSWSCDLMLSTFALSLRLDSNHLFRHSLGLSIIDGMSPPWTCRVNHFVTDPRLITRLLDFLGLKFILAQVAASSNAFSTHLTSVSVLSLSDRP</sequence>